<feature type="binding site" evidence="5">
    <location>
        <position position="83"/>
    </location>
    <ligand>
        <name>5-phospho-alpha-D-ribose 1-diphosphate</name>
        <dbReference type="ChEBI" id="CHEBI:58017"/>
    </ligand>
</feature>
<evidence type="ECO:0000313" key="9">
    <source>
        <dbReference type="Proteomes" id="UP000054686"/>
    </source>
</evidence>
<comment type="similarity">
    <text evidence="5">Belongs to the anthranilate phosphoribosyltransferase family.</text>
</comment>
<keyword evidence="5" id="KW-0479">Metal-binding</keyword>
<keyword evidence="5" id="KW-0028">Amino-acid biosynthesis</keyword>
<feature type="binding site" evidence="5">
    <location>
        <position position="229"/>
    </location>
    <ligand>
        <name>Mg(2+)</name>
        <dbReference type="ChEBI" id="CHEBI:18420"/>
        <label>1</label>
    </ligand>
</feature>
<comment type="pathway">
    <text evidence="5">Amino-acid biosynthesis; L-tryptophan biosynthesis; L-tryptophan from chorismate: step 2/5.</text>
</comment>
<evidence type="ECO:0000256" key="4">
    <source>
        <dbReference type="ARBA" id="ARBA00023141"/>
    </source>
</evidence>
<gene>
    <name evidence="5" type="primary">trpD</name>
    <name evidence="8" type="ORF">APY09_07030</name>
</gene>
<dbReference type="Pfam" id="PF00591">
    <property type="entry name" value="Glycos_transf_3"/>
    <property type="match status" value="1"/>
</dbReference>
<dbReference type="InterPro" id="IPR035902">
    <property type="entry name" value="Nuc_phospho_transferase"/>
</dbReference>
<sequence>MATQEWAPIIAALTAGESLDYGQSYWLMDQVMSGELGEARLASFLTAMAIKGATVDEIHGLADGMQDHAAHVELPSRALDIVGTGGDGYKTVNISTMSAIVLAAMGIPLVKHGNRASTSKSGSADVIEALGVNLDLDADALRRVFDEVGIAFLFANKMHPSMRFAAPVRRALGFPTAFNVLGPLTNPARVQACAIGASREENARLMAGVYASRGLSALVFRGANTGLDELTTTDANQVWLVSGGAVVETTFDARESLGMASSSIEDLAGGEAAENAAVARDVLSGGGADAVRDAVALNVGAGILAWEGLENPVTCSDFEPRMRGAVERALAALADGSGARLVERWVAASNA</sequence>
<dbReference type="Gene3D" id="3.40.1030.10">
    <property type="entry name" value="Nucleoside phosphorylase/phosphoribosyltransferase catalytic domain"/>
    <property type="match status" value="1"/>
</dbReference>
<evidence type="ECO:0000259" key="6">
    <source>
        <dbReference type="Pfam" id="PF00591"/>
    </source>
</evidence>
<feature type="binding site" evidence="5">
    <location>
        <position position="91"/>
    </location>
    <ligand>
        <name>5-phospho-alpha-D-ribose 1-diphosphate</name>
        <dbReference type="ChEBI" id="CHEBI:58017"/>
    </ligand>
</feature>
<dbReference type="PANTHER" id="PTHR43285:SF2">
    <property type="entry name" value="ANTHRANILATE PHOSPHORIBOSYLTRANSFERASE"/>
    <property type="match status" value="1"/>
</dbReference>
<comment type="function">
    <text evidence="5">Catalyzes the transfer of the phosphoribosyl group of 5-phosphorylribose-1-pyrophosphate (PRPP) to anthranilate to yield N-(5'-phosphoribosyl)-anthranilate (PRA).</text>
</comment>
<dbReference type="NCBIfam" id="TIGR01245">
    <property type="entry name" value="trpD"/>
    <property type="match status" value="1"/>
</dbReference>
<feature type="binding site" evidence="5">
    <location>
        <begin position="86"/>
        <end position="87"/>
    </location>
    <ligand>
        <name>5-phospho-alpha-D-ribose 1-diphosphate</name>
        <dbReference type="ChEBI" id="CHEBI:58017"/>
    </ligand>
</feature>
<accession>A0A0V8RT99</accession>
<feature type="binding site" evidence="5">
    <location>
        <begin position="111"/>
        <end position="119"/>
    </location>
    <ligand>
        <name>5-phospho-alpha-D-ribose 1-diphosphate</name>
        <dbReference type="ChEBI" id="CHEBI:58017"/>
    </ligand>
</feature>
<dbReference type="SUPFAM" id="SSF47648">
    <property type="entry name" value="Nucleoside phosphorylase/phosphoribosyltransferase N-terminal domain"/>
    <property type="match status" value="1"/>
</dbReference>
<dbReference type="HAMAP" id="MF_00211">
    <property type="entry name" value="TrpD"/>
    <property type="match status" value="1"/>
</dbReference>
<dbReference type="InterPro" id="IPR000312">
    <property type="entry name" value="Glycosyl_Trfase_fam3"/>
</dbReference>
<evidence type="ECO:0000256" key="5">
    <source>
        <dbReference type="HAMAP-Rule" id="MF_00211"/>
    </source>
</evidence>
<feature type="binding site" evidence="5">
    <location>
        <begin position="93"/>
        <end position="96"/>
    </location>
    <ligand>
        <name>5-phospho-alpha-D-ribose 1-diphosphate</name>
        <dbReference type="ChEBI" id="CHEBI:58017"/>
    </ligand>
</feature>
<keyword evidence="2 5" id="KW-0808">Transferase</keyword>
<dbReference type="Proteomes" id="UP000054686">
    <property type="component" value="Unassembled WGS sequence"/>
</dbReference>
<dbReference type="AlphaFoldDB" id="A0A0V8RT99"/>
<dbReference type="Pfam" id="PF02885">
    <property type="entry name" value="Glycos_trans_3N"/>
    <property type="match status" value="1"/>
</dbReference>
<keyword evidence="3 5" id="KW-0822">Tryptophan biosynthesis</keyword>
<dbReference type="EMBL" id="LLVT01000002">
    <property type="protein sequence ID" value="KSW11202.1"/>
    <property type="molecule type" value="Genomic_DNA"/>
</dbReference>
<keyword evidence="1 5" id="KW-0328">Glycosyltransferase</keyword>
<protein>
    <recommendedName>
        <fullName evidence="5">Anthranilate phosphoribosyltransferase</fullName>
        <ecNumber evidence="5">2.4.2.18</ecNumber>
    </recommendedName>
</protein>
<feature type="binding site" evidence="5">
    <location>
        <position position="95"/>
    </location>
    <ligand>
        <name>Mg(2+)</name>
        <dbReference type="ChEBI" id="CHEBI:18420"/>
        <label>1</label>
    </ligand>
</feature>
<comment type="subunit">
    <text evidence="5">Homodimer.</text>
</comment>
<dbReference type="GO" id="GO:0004048">
    <property type="term" value="F:anthranilate phosphoribosyltransferase activity"/>
    <property type="evidence" value="ECO:0007669"/>
    <property type="project" value="UniProtKB-UniRule"/>
</dbReference>
<feature type="binding site" evidence="5">
    <location>
        <position position="169"/>
    </location>
    <ligand>
        <name>anthranilate</name>
        <dbReference type="ChEBI" id="CHEBI:16567"/>
        <label>2</label>
    </ligand>
</feature>
<dbReference type="UniPathway" id="UPA00035">
    <property type="reaction ID" value="UER00041"/>
</dbReference>
<feature type="binding site" evidence="5">
    <location>
        <position position="114"/>
    </location>
    <ligand>
        <name>anthranilate</name>
        <dbReference type="ChEBI" id="CHEBI:16567"/>
        <label>1</label>
    </ligand>
</feature>
<dbReference type="SUPFAM" id="SSF52418">
    <property type="entry name" value="Nucleoside phosphorylase/phosphoribosyltransferase catalytic domain"/>
    <property type="match status" value="1"/>
</dbReference>
<dbReference type="GO" id="GO:0005829">
    <property type="term" value="C:cytosol"/>
    <property type="evidence" value="ECO:0007669"/>
    <property type="project" value="TreeGrafter"/>
</dbReference>
<evidence type="ECO:0000313" key="8">
    <source>
        <dbReference type="EMBL" id="KSW11202.1"/>
    </source>
</evidence>
<comment type="caution">
    <text evidence="8">The sequence shown here is derived from an EMBL/GenBank/DDBJ whole genome shotgun (WGS) entry which is preliminary data.</text>
</comment>
<dbReference type="InterPro" id="IPR005940">
    <property type="entry name" value="Anthranilate_Pribosyl_Tfrase"/>
</dbReference>
<keyword evidence="4 5" id="KW-0057">Aromatic amino acid biosynthesis</keyword>
<dbReference type="GO" id="GO:0000287">
    <property type="term" value="F:magnesium ion binding"/>
    <property type="evidence" value="ECO:0007669"/>
    <property type="project" value="UniProtKB-UniRule"/>
</dbReference>
<comment type="catalytic activity">
    <reaction evidence="5">
        <text>N-(5-phospho-beta-D-ribosyl)anthranilate + diphosphate = 5-phospho-alpha-D-ribose 1-diphosphate + anthranilate</text>
        <dbReference type="Rhea" id="RHEA:11768"/>
        <dbReference type="ChEBI" id="CHEBI:16567"/>
        <dbReference type="ChEBI" id="CHEBI:18277"/>
        <dbReference type="ChEBI" id="CHEBI:33019"/>
        <dbReference type="ChEBI" id="CHEBI:58017"/>
        <dbReference type="EC" id="2.4.2.18"/>
    </reaction>
</comment>
<feature type="binding site" evidence="5">
    <location>
        <position position="83"/>
    </location>
    <ligand>
        <name>anthranilate</name>
        <dbReference type="ChEBI" id="CHEBI:16567"/>
        <label>1</label>
    </ligand>
</feature>
<dbReference type="RefSeq" id="WP_060567057.1">
    <property type="nucleotide sequence ID" value="NZ_CP040006.1"/>
</dbReference>
<dbReference type="InterPro" id="IPR017459">
    <property type="entry name" value="Glycosyl_Trfase_fam3_N_dom"/>
</dbReference>
<feature type="binding site" evidence="5">
    <location>
        <position position="229"/>
    </location>
    <ligand>
        <name>Mg(2+)</name>
        <dbReference type="ChEBI" id="CHEBI:18420"/>
        <label>2</label>
    </ligand>
</feature>
<evidence type="ECO:0000256" key="1">
    <source>
        <dbReference type="ARBA" id="ARBA00022676"/>
    </source>
</evidence>
<feature type="domain" description="Glycosyl transferase family 3" evidence="6">
    <location>
        <begin position="77"/>
        <end position="337"/>
    </location>
</feature>
<dbReference type="Gene3D" id="1.20.970.10">
    <property type="entry name" value="Transferase, Pyrimidine Nucleoside Phosphorylase, Chain C"/>
    <property type="match status" value="1"/>
</dbReference>
<comment type="caution">
    <text evidence="5">Lacks conserved residue(s) required for the propagation of feature annotation.</text>
</comment>
<evidence type="ECO:0000256" key="2">
    <source>
        <dbReference type="ARBA" id="ARBA00022679"/>
    </source>
</evidence>
<feature type="domain" description="Glycosyl transferase family 3 N-terminal" evidence="7">
    <location>
        <begin position="8"/>
        <end position="69"/>
    </location>
</feature>
<feature type="binding site" evidence="5">
    <location>
        <position position="228"/>
    </location>
    <ligand>
        <name>Mg(2+)</name>
        <dbReference type="ChEBI" id="CHEBI:18420"/>
        <label>2</label>
    </ligand>
</feature>
<evidence type="ECO:0000259" key="7">
    <source>
        <dbReference type="Pfam" id="PF02885"/>
    </source>
</evidence>
<comment type="cofactor">
    <cofactor evidence="5">
        <name>Mg(2+)</name>
        <dbReference type="ChEBI" id="CHEBI:18420"/>
    </cofactor>
    <text evidence="5">Binds 2 magnesium ions per monomer.</text>
</comment>
<feature type="binding site" evidence="5">
    <location>
        <position position="123"/>
    </location>
    <ligand>
        <name>5-phospho-alpha-D-ribose 1-diphosphate</name>
        <dbReference type="ChEBI" id="CHEBI:58017"/>
    </ligand>
</feature>
<organism evidence="8 9">
    <name type="scientific">Schaalia odontolytica</name>
    <dbReference type="NCBI Taxonomy" id="1660"/>
    <lineage>
        <taxon>Bacteria</taxon>
        <taxon>Bacillati</taxon>
        <taxon>Actinomycetota</taxon>
        <taxon>Actinomycetes</taxon>
        <taxon>Actinomycetales</taxon>
        <taxon>Actinomycetaceae</taxon>
        <taxon>Schaalia</taxon>
    </lineage>
</organism>
<dbReference type="PANTHER" id="PTHR43285">
    <property type="entry name" value="ANTHRANILATE PHOSPHORIBOSYLTRANSFERASE"/>
    <property type="match status" value="1"/>
</dbReference>
<name>A0A0V8RT99_9ACTO</name>
<dbReference type="InterPro" id="IPR036320">
    <property type="entry name" value="Glycosyl_Trfase_fam3_N_dom_sf"/>
</dbReference>
<dbReference type="GO" id="GO:0000162">
    <property type="term" value="P:L-tryptophan biosynthetic process"/>
    <property type="evidence" value="ECO:0007669"/>
    <property type="project" value="UniProtKB-UniRule"/>
</dbReference>
<proteinExistence type="inferred from homology"/>
<keyword evidence="5" id="KW-0460">Magnesium</keyword>
<dbReference type="EC" id="2.4.2.18" evidence="5"/>
<dbReference type="OrthoDB" id="9806430at2"/>
<reference evidence="8 9" key="1">
    <citation type="submission" date="2015-10" db="EMBL/GenBank/DDBJ databases">
        <title>Draft Genome of Actinomyces odontolyticus subsp. actinosynbacter strain XH001.</title>
        <authorList>
            <person name="Mclean J.S."/>
            <person name="He X."/>
        </authorList>
    </citation>
    <scope>NUCLEOTIDE SEQUENCE [LARGE SCALE GENOMIC DNA]</scope>
    <source>
        <strain evidence="8 9">XH001</strain>
    </source>
</reference>
<evidence type="ECO:0000256" key="3">
    <source>
        <dbReference type="ARBA" id="ARBA00022822"/>
    </source>
</evidence>